<dbReference type="EMBL" id="JASHIF010000012">
    <property type="protein sequence ID" value="MDI9860711.1"/>
    <property type="molecule type" value="Genomic_DNA"/>
</dbReference>
<dbReference type="RefSeq" id="WP_283345330.1">
    <property type="nucleotide sequence ID" value="NZ_JASHIF010000012.1"/>
</dbReference>
<dbReference type="InterPro" id="IPR006342">
    <property type="entry name" value="FkbM_mtfrase"/>
</dbReference>
<keyword evidence="2" id="KW-0808">Transferase</keyword>
<evidence type="ECO:0000313" key="2">
    <source>
        <dbReference type="EMBL" id="MDI9860711.1"/>
    </source>
</evidence>
<dbReference type="PANTHER" id="PTHR34203">
    <property type="entry name" value="METHYLTRANSFERASE, FKBM FAMILY PROTEIN"/>
    <property type="match status" value="1"/>
</dbReference>
<dbReference type="GO" id="GO:0008168">
    <property type="term" value="F:methyltransferase activity"/>
    <property type="evidence" value="ECO:0007669"/>
    <property type="project" value="UniProtKB-KW"/>
</dbReference>
<keyword evidence="3" id="KW-1185">Reference proteome</keyword>
<name>A0ABT6YBX4_9BACT</name>
<feature type="domain" description="Methyltransferase FkbM" evidence="1">
    <location>
        <begin position="71"/>
        <end position="235"/>
    </location>
</feature>
<reference evidence="2 3" key="1">
    <citation type="submission" date="2023-05" db="EMBL/GenBank/DDBJ databases">
        <title>Novel species of genus Flectobacillus isolated from stream in China.</title>
        <authorList>
            <person name="Lu H."/>
        </authorList>
    </citation>
    <scope>NUCLEOTIDE SEQUENCE [LARGE SCALE GENOMIC DNA]</scope>
    <source>
        <strain evidence="2 3">KCTC 42575</strain>
    </source>
</reference>
<evidence type="ECO:0000313" key="3">
    <source>
        <dbReference type="Proteomes" id="UP001236507"/>
    </source>
</evidence>
<dbReference type="Proteomes" id="UP001236507">
    <property type="component" value="Unassembled WGS sequence"/>
</dbReference>
<dbReference type="CDD" id="cd02440">
    <property type="entry name" value="AdoMet_MTases"/>
    <property type="match status" value="1"/>
</dbReference>
<dbReference type="GO" id="GO:0032259">
    <property type="term" value="P:methylation"/>
    <property type="evidence" value="ECO:0007669"/>
    <property type="project" value="UniProtKB-KW"/>
</dbReference>
<gene>
    <name evidence="2" type="ORF">QM524_15955</name>
</gene>
<dbReference type="NCBIfam" id="TIGR01444">
    <property type="entry name" value="fkbM_fam"/>
    <property type="match status" value="1"/>
</dbReference>
<dbReference type="Gene3D" id="3.40.50.150">
    <property type="entry name" value="Vaccinia Virus protein VP39"/>
    <property type="match status" value="1"/>
</dbReference>
<dbReference type="InterPro" id="IPR029063">
    <property type="entry name" value="SAM-dependent_MTases_sf"/>
</dbReference>
<comment type="caution">
    <text evidence="2">The sequence shown here is derived from an EMBL/GenBank/DDBJ whole genome shotgun (WGS) entry which is preliminary data.</text>
</comment>
<sequence length="269" mass="30430">MFNYLKKKYTKFVAKRKFSDYGDATSVISIEGIGNINFTCWLNPLEQEKTISLSQVNFYRKFLKTGDFVIDIGAHIGDTTLPMALAVGAQGTVLAFDPNPHVFKILQKNADQNRHISNIIPLPYAIAVEEGEYSYASSEASFNNGGISGKNGKFGLGEKVKGVNLQNFIHTQYPEVSKISLIKVDAEGYDIQILKSISKLLDQYKPTLIFECFKDLSEQDRHDLFNYISQKGYKINKMDDFEEDAAITPIPQKQNMLDWKHFDIIAFAE</sequence>
<dbReference type="PANTHER" id="PTHR34203:SF15">
    <property type="entry name" value="SLL1173 PROTEIN"/>
    <property type="match status" value="1"/>
</dbReference>
<organism evidence="2 3">
    <name type="scientific">Flectobacillus roseus</name>
    <dbReference type="NCBI Taxonomy" id="502259"/>
    <lineage>
        <taxon>Bacteria</taxon>
        <taxon>Pseudomonadati</taxon>
        <taxon>Bacteroidota</taxon>
        <taxon>Cytophagia</taxon>
        <taxon>Cytophagales</taxon>
        <taxon>Flectobacillaceae</taxon>
        <taxon>Flectobacillus</taxon>
    </lineage>
</organism>
<evidence type="ECO:0000259" key="1">
    <source>
        <dbReference type="Pfam" id="PF05050"/>
    </source>
</evidence>
<protein>
    <submittedName>
        <fullName evidence="2">FkbM family methyltransferase</fullName>
    </submittedName>
</protein>
<accession>A0ABT6YBX4</accession>
<proteinExistence type="predicted"/>
<dbReference type="Pfam" id="PF05050">
    <property type="entry name" value="Methyltransf_21"/>
    <property type="match status" value="1"/>
</dbReference>
<dbReference type="InterPro" id="IPR052514">
    <property type="entry name" value="SAM-dependent_MTase"/>
</dbReference>
<keyword evidence="2" id="KW-0489">Methyltransferase</keyword>
<dbReference type="SUPFAM" id="SSF53335">
    <property type="entry name" value="S-adenosyl-L-methionine-dependent methyltransferases"/>
    <property type="match status" value="1"/>
</dbReference>